<dbReference type="InterPro" id="IPR053170">
    <property type="entry name" value="Transcription_regulator"/>
</dbReference>
<dbReference type="PANTHER" id="PTHR40031">
    <property type="entry name" value="HYPOTHETICAL MEMBRANE SPANNING PROTEIN"/>
    <property type="match status" value="1"/>
</dbReference>
<feature type="transmembrane region" description="Helical" evidence="1">
    <location>
        <begin position="96"/>
        <end position="115"/>
    </location>
</feature>
<gene>
    <name evidence="2" type="ORF">Q5Y73_00300</name>
</gene>
<organism evidence="2 3">
    <name type="scientific">Chengkuizengella axinellae</name>
    <dbReference type="NCBI Taxonomy" id="3064388"/>
    <lineage>
        <taxon>Bacteria</taxon>
        <taxon>Bacillati</taxon>
        <taxon>Bacillota</taxon>
        <taxon>Bacilli</taxon>
        <taxon>Bacillales</taxon>
        <taxon>Paenibacillaceae</taxon>
        <taxon>Chengkuizengella</taxon>
    </lineage>
</organism>
<evidence type="ECO:0000313" key="3">
    <source>
        <dbReference type="Proteomes" id="UP001231941"/>
    </source>
</evidence>
<dbReference type="GO" id="GO:0016787">
    <property type="term" value="F:hydrolase activity"/>
    <property type="evidence" value="ECO:0007669"/>
    <property type="project" value="UniProtKB-KW"/>
</dbReference>
<feature type="transmembrane region" description="Helical" evidence="1">
    <location>
        <begin position="127"/>
        <end position="149"/>
    </location>
</feature>
<dbReference type="Proteomes" id="UP001231941">
    <property type="component" value="Unassembled WGS sequence"/>
</dbReference>
<dbReference type="EMBL" id="JAVAMP010000001">
    <property type="protein sequence ID" value="MDP5272538.1"/>
    <property type="molecule type" value="Genomic_DNA"/>
</dbReference>
<comment type="caution">
    <text evidence="2">The sequence shown here is derived from an EMBL/GenBank/DDBJ whole genome shotgun (WGS) entry which is preliminary data.</text>
</comment>
<keyword evidence="3" id="KW-1185">Reference proteome</keyword>
<evidence type="ECO:0000313" key="2">
    <source>
        <dbReference type="EMBL" id="MDP5272538.1"/>
    </source>
</evidence>
<dbReference type="PANTHER" id="PTHR40031:SF1">
    <property type="entry name" value="MEMBRANE-BOUND METAL-DEPENDENT HYDROLASE"/>
    <property type="match status" value="1"/>
</dbReference>
<keyword evidence="1" id="KW-0472">Membrane</keyword>
<feature type="transmembrane region" description="Helical" evidence="1">
    <location>
        <begin position="155"/>
        <end position="175"/>
    </location>
</feature>
<dbReference type="Pfam" id="PF04307">
    <property type="entry name" value="YdjM"/>
    <property type="match status" value="1"/>
</dbReference>
<protein>
    <submittedName>
        <fullName evidence="2">Metal-dependent hydrolase</fullName>
    </submittedName>
</protein>
<name>A0ABT9IT69_9BACL</name>
<evidence type="ECO:0000256" key="1">
    <source>
        <dbReference type="SAM" id="Phobius"/>
    </source>
</evidence>
<keyword evidence="2" id="KW-0378">Hydrolase</keyword>
<accession>A0ABT9IT69</accession>
<keyword evidence="1" id="KW-0812">Transmembrane</keyword>
<keyword evidence="1" id="KW-1133">Transmembrane helix</keyword>
<dbReference type="RefSeq" id="WP_305989855.1">
    <property type="nucleotide sequence ID" value="NZ_JAVAMP010000001.1"/>
</dbReference>
<feature type="transmembrane region" description="Helical" evidence="1">
    <location>
        <begin position="69"/>
        <end position="90"/>
    </location>
</feature>
<sequence length="331" mass="38058">MDSGTHFVVGLGLAGMATVDPVVAADPKVFTAVLVGTALGSQAPDSDGLFRLKGNAAYIKNHRGLSHSLPALFIWSFLITGLLFLIFQNIPVLNVMFWVFLAVCVHVFSDLFNTYGTQALRPLSDKWISWNIIHIFDPIIFFSHVFALVLWAFQIVNASLLFPILYGCLVIYYIWRTLIHYFLQKNLFKKDATYQKGDSYILIPTIRLSDWKIVKENTVGVHFQGELKKDHQIEWIDEVKCKSHPAIEASKQNSDIAAFLYFSSEHACSDLRQHDWGYEIRWFDVRFRHRKQYPFVGVILMNKEYKTIKSYVGWINDEKLEKRLGVNETGI</sequence>
<dbReference type="InterPro" id="IPR007404">
    <property type="entry name" value="YdjM-like"/>
</dbReference>
<reference evidence="2 3" key="1">
    <citation type="submission" date="2023-08" db="EMBL/GenBank/DDBJ databases">
        <authorList>
            <person name="Park J.-S."/>
        </authorList>
    </citation>
    <scope>NUCLEOTIDE SEQUENCE [LARGE SCALE GENOMIC DNA]</scope>
    <source>
        <strain evidence="2 3">2205SS18-9</strain>
    </source>
</reference>
<proteinExistence type="predicted"/>